<sequence>MTTSGQPRVPRGGLARGDLLPSGDRLRQRDLLGADAHQEERSAWLCPASEVALDRTRLVVTTGRAGADLALLRAVVGVRGSKTRLAPATDTSRQHLCAAVARLGRHLDDPDVLCSCTWRYWFAS</sequence>
<evidence type="ECO:0000313" key="3">
    <source>
        <dbReference type="Proteomes" id="UP000245469"/>
    </source>
</evidence>
<dbReference type="AlphaFoldDB" id="A0A316A922"/>
<organism evidence="2 3">
    <name type="scientific">Quadrisphaera granulorum</name>
    <dbReference type="NCBI Taxonomy" id="317664"/>
    <lineage>
        <taxon>Bacteria</taxon>
        <taxon>Bacillati</taxon>
        <taxon>Actinomycetota</taxon>
        <taxon>Actinomycetes</taxon>
        <taxon>Kineosporiales</taxon>
        <taxon>Kineosporiaceae</taxon>
        <taxon>Quadrisphaera</taxon>
    </lineage>
</organism>
<dbReference type="EMBL" id="QGDQ01000008">
    <property type="protein sequence ID" value="PWJ54191.1"/>
    <property type="molecule type" value="Genomic_DNA"/>
</dbReference>
<feature type="region of interest" description="Disordered" evidence="1">
    <location>
        <begin position="1"/>
        <end position="22"/>
    </location>
</feature>
<proteinExistence type="predicted"/>
<comment type="caution">
    <text evidence="2">The sequence shown here is derived from an EMBL/GenBank/DDBJ whole genome shotgun (WGS) entry which is preliminary data.</text>
</comment>
<keyword evidence="3" id="KW-1185">Reference proteome</keyword>
<accession>A0A316A922</accession>
<reference evidence="2 3" key="1">
    <citation type="submission" date="2018-03" db="EMBL/GenBank/DDBJ databases">
        <title>Genomic Encyclopedia of Archaeal and Bacterial Type Strains, Phase II (KMG-II): from individual species to whole genera.</title>
        <authorList>
            <person name="Goeker M."/>
        </authorList>
    </citation>
    <scope>NUCLEOTIDE SEQUENCE [LARGE SCALE GENOMIC DNA]</scope>
    <source>
        <strain evidence="2 3">DSM 44889</strain>
    </source>
</reference>
<name>A0A316A922_9ACTN</name>
<evidence type="ECO:0000313" key="2">
    <source>
        <dbReference type="EMBL" id="PWJ54191.1"/>
    </source>
</evidence>
<dbReference type="Proteomes" id="UP000245469">
    <property type="component" value="Unassembled WGS sequence"/>
</dbReference>
<evidence type="ECO:0000256" key="1">
    <source>
        <dbReference type="SAM" id="MobiDB-lite"/>
    </source>
</evidence>
<protein>
    <submittedName>
        <fullName evidence="2">Uncharacterized protein</fullName>
    </submittedName>
</protein>
<gene>
    <name evidence="2" type="ORF">BXY45_10898</name>
</gene>